<name>A0A2T0YCF4_9MICC</name>
<feature type="transmembrane region" description="Helical" evidence="2">
    <location>
        <begin position="478"/>
        <end position="501"/>
    </location>
</feature>
<keyword evidence="2" id="KW-0472">Membrane</keyword>
<protein>
    <submittedName>
        <fullName evidence="4">Protein phosphatase</fullName>
    </submittedName>
</protein>
<dbReference type="SMART" id="SM00332">
    <property type="entry name" value="PP2Cc"/>
    <property type="match status" value="1"/>
</dbReference>
<comment type="caution">
    <text evidence="4">The sequence shown here is derived from an EMBL/GenBank/DDBJ whole genome shotgun (WGS) entry which is preliminary data.</text>
</comment>
<evidence type="ECO:0000313" key="5">
    <source>
        <dbReference type="Proteomes" id="UP000238217"/>
    </source>
</evidence>
<feature type="compositionally biased region" description="Low complexity" evidence="1">
    <location>
        <begin position="418"/>
        <end position="438"/>
    </location>
</feature>
<feature type="region of interest" description="Disordered" evidence="1">
    <location>
        <begin position="575"/>
        <end position="619"/>
    </location>
</feature>
<dbReference type="OrthoDB" id="9801841at2"/>
<evidence type="ECO:0000256" key="2">
    <source>
        <dbReference type="SAM" id="Phobius"/>
    </source>
</evidence>
<dbReference type="EMBL" id="PVTY01000021">
    <property type="protein sequence ID" value="PRZ12450.1"/>
    <property type="molecule type" value="Genomic_DNA"/>
</dbReference>
<dbReference type="InterPro" id="IPR036457">
    <property type="entry name" value="PPM-type-like_dom_sf"/>
</dbReference>
<dbReference type="RefSeq" id="WP_106123954.1">
    <property type="nucleotide sequence ID" value="NZ_PVTY01000021.1"/>
</dbReference>
<evidence type="ECO:0000256" key="1">
    <source>
        <dbReference type="SAM" id="MobiDB-lite"/>
    </source>
</evidence>
<keyword evidence="2" id="KW-1133">Transmembrane helix</keyword>
<dbReference type="InterPro" id="IPR001932">
    <property type="entry name" value="PPM-type_phosphatase-like_dom"/>
</dbReference>
<proteinExistence type="predicted"/>
<organism evidence="4 5">
    <name type="scientific">Nesterenkonia sandarakina</name>
    <dbReference type="NCBI Taxonomy" id="272918"/>
    <lineage>
        <taxon>Bacteria</taxon>
        <taxon>Bacillati</taxon>
        <taxon>Actinomycetota</taxon>
        <taxon>Actinomycetes</taxon>
        <taxon>Micrococcales</taxon>
        <taxon>Micrococcaceae</taxon>
        <taxon>Nesterenkonia</taxon>
    </lineage>
</organism>
<dbReference type="Gene3D" id="3.60.40.10">
    <property type="entry name" value="PPM-type phosphatase domain"/>
    <property type="match status" value="1"/>
</dbReference>
<evidence type="ECO:0000259" key="3">
    <source>
        <dbReference type="PROSITE" id="PS51746"/>
    </source>
</evidence>
<feature type="domain" description="PPM-type phosphatase" evidence="3">
    <location>
        <begin position="6"/>
        <end position="237"/>
    </location>
</feature>
<feature type="compositionally biased region" description="Acidic residues" evidence="1">
    <location>
        <begin position="585"/>
        <end position="607"/>
    </location>
</feature>
<reference evidence="4 5" key="1">
    <citation type="submission" date="2018-03" db="EMBL/GenBank/DDBJ databases">
        <title>Comparative analysis of microorganisms from saline springs in Andes Mountain Range, Colombia.</title>
        <authorList>
            <person name="Rubin E."/>
        </authorList>
    </citation>
    <scope>NUCLEOTIDE SEQUENCE [LARGE SCALE GENOMIC DNA]</scope>
    <source>
        <strain evidence="4 5">CG 35</strain>
    </source>
</reference>
<dbReference type="Pfam" id="PF13672">
    <property type="entry name" value="PP2C_2"/>
    <property type="match status" value="1"/>
</dbReference>
<dbReference type="SMART" id="SM00331">
    <property type="entry name" value="PP2C_SIG"/>
    <property type="match status" value="1"/>
</dbReference>
<dbReference type="Proteomes" id="UP000238217">
    <property type="component" value="Unassembled WGS sequence"/>
</dbReference>
<keyword evidence="2" id="KW-0812">Transmembrane</keyword>
<feature type="compositionally biased region" description="Low complexity" evidence="1">
    <location>
        <begin position="375"/>
        <end position="399"/>
    </location>
</feature>
<gene>
    <name evidence="4" type="ORF">BCL67_12112</name>
</gene>
<dbReference type="AlphaFoldDB" id="A0A2T0YCF4"/>
<accession>A0A2T0YCF4</accession>
<dbReference type="SUPFAM" id="SSF81606">
    <property type="entry name" value="PP2C-like"/>
    <property type="match status" value="1"/>
</dbReference>
<keyword evidence="5" id="KW-1185">Reference proteome</keyword>
<dbReference type="PROSITE" id="PS51746">
    <property type="entry name" value="PPM_2"/>
    <property type="match status" value="1"/>
</dbReference>
<evidence type="ECO:0000313" key="4">
    <source>
        <dbReference type="EMBL" id="PRZ12450.1"/>
    </source>
</evidence>
<sequence length="619" mass="65353">MALVFRFAARSDTGAVRSKNDDSGYAGRYFAVVADGMGGHAGGDVASASTVLDLAHLDTRGFADPDTVLPDEIQTANSFLNKLVKANPKLAGMGTTITSLLITADRLQFAHIGDSRAYRLKRGRFRQVSKDHTFVQRLVDEGRLDPDQAEYHPHKNVLMRVLGDVDASPELDITSFPLEAGERWLLCSDGLNAVVSERLIEQKLRSTQTLESIVDDLVDLTLGGGAPDNVTVICLEVVEADEAALAPSDELPLSEAAVAAASSNYGGADATIELDVVPVVNSEAFSDHDDEDSLSPLSAAMLRKKLGARPHLLVGAANKAAETGTIPVVARNVDEHPMASLLTGQPLRPVRHTYSELLEEHPHDPSVTGRGPQEAGDAGAADAVPAAAGSAGSAGLAGATIDVGQSADFPDADLPDASPGQTSSDSPSSPDSPSSGDSGPHRAGAGLAEDPESLEEEQLVLDEEELDALETTRRRSSWFLPTFVALLAVLVAVITFLGYVWTQTQYYVGEDEGEVAIFSGVSQSLGPIRLSEVDEHSEISVEDLTTYHRERVEGGIAADDRDHAEHILNQLRAMVDSTADPQEPGTEDAAGEDGAEEPTDAPADEPAQDQPAENQGGDQ</sequence>
<feature type="region of interest" description="Disordered" evidence="1">
    <location>
        <begin position="361"/>
        <end position="457"/>
    </location>
</feature>
<dbReference type="CDD" id="cd00143">
    <property type="entry name" value="PP2Cc"/>
    <property type="match status" value="1"/>
</dbReference>